<evidence type="ECO:0000313" key="3">
    <source>
        <dbReference type="EMBL" id="HDL90162.1"/>
    </source>
</evidence>
<name>A0A7C1AYL5_9BACT</name>
<organism evidence="3">
    <name type="scientific">Thermodesulforhabdus norvegica</name>
    <dbReference type="NCBI Taxonomy" id="39841"/>
    <lineage>
        <taxon>Bacteria</taxon>
        <taxon>Pseudomonadati</taxon>
        <taxon>Thermodesulfobacteriota</taxon>
        <taxon>Syntrophobacteria</taxon>
        <taxon>Syntrophobacterales</taxon>
        <taxon>Thermodesulforhabdaceae</taxon>
        <taxon>Thermodesulforhabdus</taxon>
    </lineage>
</organism>
<evidence type="ECO:0000256" key="2">
    <source>
        <dbReference type="SAM" id="SignalP"/>
    </source>
</evidence>
<feature type="signal peptide" evidence="2">
    <location>
        <begin position="1"/>
        <end position="25"/>
    </location>
</feature>
<sequence length="238" mass="26466">MKAMSNPLLFLVLALALSVPLPPHAVPAETVRKSVWAGHFYEADPSELGQNIDQLTSKAHKTHLQIPKNKRLRAIIMPHAGYIYSGWTAAHAARVLSADQFSKVILLGPDHRIGFKNAAICDVTAYETPLGKINLHKDSAKLRLQPDLFQSLPVSQDKEHSLEVILPFLQRYLNDFQLVPIMVGHGDVLQISNALDSIIDIDTLLVVSSDLSHFLSYDEAVVRDRETIDEIVNLNPDK</sequence>
<comment type="similarity">
    <text evidence="1">Belongs to the MEMO1 family.</text>
</comment>
<feature type="chain" id="PRO_5028452695" evidence="2">
    <location>
        <begin position="26"/>
        <end position="238"/>
    </location>
</feature>
<dbReference type="EMBL" id="DQZW01000216">
    <property type="protein sequence ID" value="HDL90162.1"/>
    <property type="molecule type" value="Genomic_DNA"/>
</dbReference>
<dbReference type="CDD" id="cd07361">
    <property type="entry name" value="MEMO_like"/>
    <property type="match status" value="1"/>
</dbReference>
<dbReference type="Proteomes" id="UP000886355">
    <property type="component" value="Unassembled WGS sequence"/>
</dbReference>
<comment type="caution">
    <text evidence="3">The sequence shown here is derived from an EMBL/GenBank/DDBJ whole genome shotgun (WGS) entry which is preliminary data.</text>
</comment>
<accession>A0A7C1AYL5</accession>
<protein>
    <submittedName>
        <fullName evidence="3">AmmeMemoRadiSam system protein B</fullName>
    </submittedName>
</protein>
<dbReference type="Pfam" id="PF01875">
    <property type="entry name" value="Memo"/>
    <property type="match status" value="1"/>
</dbReference>
<dbReference type="NCBIfam" id="TIGR04336">
    <property type="entry name" value="AmmeMemoSam_B"/>
    <property type="match status" value="1"/>
</dbReference>
<dbReference type="Gene3D" id="3.40.830.10">
    <property type="entry name" value="LigB-like"/>
    <property type="match status" value="1"/>
</dbReference>
<dbReference type="InterPro" id="IPR002737">
    <property type="entry name" value="MEMO1_fam"/>
</dbReference>
<keyword evidence="2" id="KW-0732">Signal</keyword>
<reference evidence="3" key="1">
    <citation type="journal article" date="2020" name="mSystems">
        <title>Genome- and Community-Level Interaction Insights into Carbon Utilization and Element Cycling Functions of Hydrothermarchaeota in Hydrothermal Sediment.</title>
        <authorList>
            <person name="Zhou Z."/>
            <person name="Liu Y."/>
            <person name="Xu W."/>
            <person name="Pan J."/>
            <person name="Luo Z.H."/>
            <person name="Li M."/>
        </authorList>
    </citation>
    <scope>NUCLEOTIDE SEQUENCE [LARGE SCALE GENOMIC DNA]</scope>
    <source>
        <strain evidence="3">HyVt-19</strain>
    </source>
</reference>
<proteinExistence type="inferred from homology"/>
<dbReference type="PANTHER" id="PTHR11060">
    <property type="entry name" value="PROTEIN MEMO1"/>
    <property type="match status" value="1"/>
</dbReference>
<evidence type="ECO:0000256" key="1">
    <source>
        <dbReference type="ARBA" id="ARBA00006315"/>
    </source>
</evidence>
<feature type="non-terminal residue" evidence="3">
    <location>
        <position position="238"/>
    </location>
</feature>
<dbReference type="AlphaFoldDB" id="A0A7C1AYL5"/>
<dbReference type="PANTHER" id="PTHR11060:SF0">
    <property type="entry name" value="PROTEIN MEMO1"/>
    <property type="match status" value="1"/>
</dbReference>
<gene>
    <name evidence="3" type="primary">amrB</name>
    <name evidence="3" type="ORF">ENG14_04595</name>
</gene>